<gene>
    <name evidence="1" type="ORF">POT9AD_0232</name>
</gene>
<sequence>MRYAASLESAWSYELNPLYGQARHATLDDLADTEVWQRLI</sequence>
<dbReference type="AlphaFoldDB" id="A0A653AXY0"/>
<accession>A0A653AXY0</accession>
<reference evidence="1" key="1">
    <citation type="submission" date="2018-11" db="EMBL/GenBank/DDBJ databases">
        <authorList>
            <consortium name="Genoscope - CEA"/>
            <person name="William W."/>
        </authorList>
    </citation>
    <scope>NUCLEOTIDE SEQUENCE [LARGE SCALE GENOMIC DNA]</scope>
    <source>
        <strain evidence="1">T9AD</strain>
    </source>
</reference>
<protein>
    <submittedName>
        <fullName evidence="1">Uncharacterized protein</fullName>
    </submittedName>
</protein>
<proteinExistence type="predicted"/>
<name>A0A653AXY0_ECTOL</name>
<dbReference type="EMBL" id="LR130779">
    <property type="protein sequence ID" value="VDN61223.1"/>
    <property type="molecule type" value="Genomic_DNA"/>
</dbReference>
<dbReference type="RefSeq" id="WP_269084503.1">
    <property type="nucleotide sequence ID" value="NZ_QASO01000005.1"/>
</dbReference>
<organism evidence="1">
    <name type="scientific">Ectopseudomonas oleovorans</name>
    <name type="common">Pseudomonas oleovorans</name>
    <dbReference type="NCBI Taxonomy" id="301"/>
    <lineage>
        <taxon>Bacteria</taxon>
        <taxon>Pseudomonadati</taxon>
        <taxon>Pseudomonadota</taxon>
        <taxon>Gammaproteobacteria</taxon>
        <taxon>Pseudomonadales</taxon>
        <taxon>Pseudomonadaceae</taxon>
        <taxon>Ectopseudomonas</taxon>
    </lineage>
</organism>
<evidence type="ECO:0000313" key="1">
    <source>
        <dbReference type="EMBL" id="VDN61223.1"/>
    </source>
</evidence>